<comment type="caution">
    <text evidence="1">The sequence shown here is derived from an EMBL/GenBank/DDBJ whole genome shotgun (WGS) entry which is preliminary data.</text>
</comment>
<protein>
    <submittedName>
        <fullName evidence="1">LysR family transcriptional regulator</fullName>
    </submittedName>
</protein>
<sequence>MSGRGIVLRQIWDVRALLDSGAPMQVLPGVAQPANVWAVYPARLAASAKLRVCVDFLADGFGRTAWPAVFGVNLRYVTAVVSSGHAAEARRCMTACDESRPRT</sequence>
<name>A0AAE8NA19_BURCE</name>
<accession>A0AAE8NA19</accession>
<evidence type="ECO:0000313" key="1">
    <source>
        <dbReference type="EMBL" id="SPV13751.1"/>
    </source>
</evidence>
<dbReference type="Proteomes" id="UP000250416">
    <property type="component" value="Unassembled WGS sequence"/>
</dbReference>
<dbReference type="AlphaFoldDB" id="A0AAE8NA19"/>
<organism evidence="1 2">
    <name type="scientific">Burkholderia cepacia</name>
    <name type="common">Pseudomonas cepacia</name>
    <dbReference type="NCBI Taxonomy" id="292"/>
    <lineage>
        <taxon>Bacteria</taxon>
        <taxon>Pseudomonadati</taxon>
        <taxon>Pseudomonadota</taxon>
        <taxon>Betaproteobacteria</taxon>
        <taxon>Burkholderiales</taxon>
        <taxon>Burkholderiaceae</taxon>
        <taxon>Burkholderia</taxon>
        <taxon>Burkholderia cepacia complex</taxon>
    </lineage>
</organism>
<dbReference type="SUPFAM" id="SSF53850">
    <property type="entry name" value="Periplasmic binding protein-like II"/>
    <property type="match status" value="1"/>
</dbReference>
<gene>
    <name evidence="1" type="primary">dmlR_11</name>
    <name evidence="1" type="ORF">NCTC10661_00825</name>
</gene>
<dbReference type="EMBL" id="UARD01000003">
    <property type="protein sequence ID" value="SPV13751.1"/>
    <property type="molecule type" value="Genomic_DNA"/>
</dbReference>
<dbReference type="Gene3D" id="3.40.190.290">
    <property type="match status" value="1"/>
</dbReference>
<proteinExistence type="predicted"/>
<reference evidence="1 2" key="1">
    <citation type="submission" date="2018-06" db="EMBL/GenBank/DDBJ databases">
        <authorList>
            <consortium name="Pathogen Informatics"/>
            <person name="Doyle S."/>
        </authorList>
    </citation>
    <scope>NUCLEOTIDE SEQUENCE [LARGE SCALE GENOMIC DNA]</scope>
    <source>
        <strain evidence="1 2">NCTC10661</strain>
    </source>
</reference>
<evidence type="ECO:0000313" key="2">
    <source>
        <dbReference type="Proteomes" id="UP000250416"/>
    </source>
</evidence>